<dbReference type="SUPFAM" id="SSF160467">
    <property type="entry name" value="PH0987 N-terminal domain-like"/>
    <property type="match status" value="1"/>
</dbReference>
<dbReference type="SMART" id="SM00796">
    <property type="entry name" value="AHS1"/>
    <property type="match status" value="1"/>
</dbReference>
<dbReference type="Proteomes" id="UP001500326">
    <property type="component" value="Unassembled WGS sequence"/>
</dbReference>
<dbReference type="InterPro" id="IPR029000">
    <property type="entry name" value="Cyclophilin-like_dom_sf"/>
</dbReference>
<reference evidence="7 8" key="1">
    <citation type="journal article" date="2019" name="Int. J. Syst. Evol. Microbiol.">
        <title>The Global Catalogue of Microorganisms (GCM) 10K type strain sequencing project: providing services to taxonomists for standard genome sequencing and annotation.</title>
        <authorList>
            <consortium name="The Broad Institute Genomics Platform"/>
            <consortium name="The Broad Institute Genome Sequencing Center for Infectious Disease"/>
            <person name="Wu L."/>
            <person name="Ma J."/>
        </authorList>
    </citation>
    <scope>NUCLEOTIDE SEQUENCE [LARGE SCALE GENOMIC DNA]</scope>
    <source>
        <strain evidence="7 8">JCM 14902</strain>
    </source>
</reference>
<dbReference type="Gene3D" id="3.30.1360.40">
    <property type="match status" value="1"/>
</dbReference>
<keyword evidence="8" id="KW-1185">Reference proteome</keyword>
<evidence type="ECO:0000259" key="5">
    <source>
        <dbReference type="SMART" id="SM00796"/>
    </source>
</evidence>
<feature type="domain" description="Carboxyltransferase" evidence="6">
    <location>
        <begin position="272"/>
        <end position="534"/>
    </location>
</feature>
<feature type="domain" description="Carboxyltransferase" evidence="5">
    <location>
        <begin position="4"/>
        <end position="196"/>
    </location>
</feature>
<evidence type="ECO:0000313" key="8">
    <source>
        <dbReference type="Proteomes" id="UP001500326"/>
    </source>
</evidence>
<organism evidence="7 8">
    <name type="scientific">Microbacterium pumilum</name>
    <dbReference type="NCBI Taxonomy" id="344165"/>
    <lineage>
        <taxon>Bacteria</taxon>
        <taxon>Bacillati</taxon>
        <taxon>Actinomycetota</taxon>
        <taxon>Actinomycetes</taxon>
        <taxon>Micrococcales</taxon>
        <taxon>Microbacteriaceae</taxon>
        <taxon>Microbacterium</taxon>
    </lineage>
</organism>
<evidence type="ECO:0000313" key="7">
    <source>
        <dbReference type="EMBL" id="GAA1982175.1"/>
    </source>
</evidence>
<dbReference type="EMBL" id="BAAAOH010000001">
    <property type="protein sequence ID" value="GAA1982175.1"/>
    <property type="molecule type" value="Genomic_DNA"/>
</dbReference>
<dbReference type="InterPro" id="IPR003778">
    <property type="entry name" value="CT_A_B"/>
</dbReference>
<keyword evidence="1" id="KW-0547">Nucleotide-binding</keyword>
<evidence type="ECO:0000259" key="6">
    <source>
        <dbReference type="SMART" id="SM00797"/>
    </source>
</evidence>
<feature type="region of interest" description="Disordered" evidence="4">
    <location>
        <begin position="207"/>
        <end position="252"/>
    </location>
</feature>
<dbReference type="InterPro" id="IPR003833">
    <property type="entry name" value="CT_C_D"/>
</dbReference>
<sequence>MVRARVLPMGDSAILVEVDSLDHVLALHAQLGASLRNGVVDIVPAARTVLVRIDPRELSLADARAWVQTAAAQASPEARVASDEVVLDIAYDGPDLAETADMLGLSAAEVADRHASARWTVAFTGFAPGFAYLVSPDWPFDVPRLASPRTRVPPGAVGLAAGFTGAYPRETPGGWRLIGTTRARLFDPDAASPALLVPGASVRFRRVPDPIRAPADPMEPGPGPEPEPRRQPKPQPATEPQPALGPDPSGVRIVEPGLLATLQDLGRPGAASLGVSSSGALDRSALRTANRLLGNREGAAAIEVTMGGLRAIPATDQWFAVTGAWGRILLAGREVDPYEAHRWGAGEELHVDWVSHGARVYLAVRGGFDGRVVLGSRATDRLAGLGPVALTAGDVLPIAGDAVAPIPVAGIAPWGAPHDDELEVDLAPGPRGDWFTASAHRTLFETLWTVSNDADRIGVRLDGPALERMAPGELPSEGMVPGAIQVPPTGRPTILLADGPVTGGYPVIAVVTDAALDLLAQARPGTRIRFRHAR</sequence>
<accession>A0ABN2S9H1</accession>
<name>A0ABN2S9H1_9MICO</name>
<dbReference type="Pfam" id="PF02626">
    <property type="entry name" value="CT_A_B"/>
    <property type="match status" value="1"/>
</dbReference>
<evidence type="ECO:0000256" key="1">
    <source>
        <dbReference type="ARBA" id="ARBA00022741"/>
    </source>
</evidence>
<protein>
    <submittedName>
        <fullName evidence="7">Urea amidolyase family protein</fullName>
    </submittedName>
</protein>
<evidence type="ECO:0000256" key="3">
    <source>
        <dbReference type="ARBA" id="ARBA00022840"/>
    </source>
</evidence>
<dbReference type="PANTHER" id="PTHR43309">
    <property type="entry name" value="5-OXOPROLINASE SUBUNIT C"/>
    <property type="match status" value="1"/>
</dbReference>
<comment type="caution">
    <text evidence="7">The sequence shown here is derived from an EMBL/GenBank/DDBJ whole genome shotgun (WGS) entry which is preliminary data.</text>
</comment>
<dbReference type="RefSeq" id="WP_344060021.1">
    <property type="nucleotide sequence ID" value="NZ_BAAAOH010000001.1"/>
</dbReference>
<keyword evidence="2" id="KW-0378">Hydrolase</keyword>
<dbReference type="InterPro" id="IPR052708">
    <property type="entry name" value="PxpC"/>
</dbReference>
<keyword evidence="3" id="KW-0067">ATP-binding</keyword>
<dbReference type="SMART" id="SM00797">
    <property type="entry name" value="AHS2"/>
    <property type="match status" value="1"/>
</dbReference>
<evidence type="ECO:0000256" key="2">
    <source>
        <dbReference type="ARBA" id="ARBA00022801"/>
    </source>
</evidence>
<dbReference type="Gene3D" id="2.40.100.10">
    <property type="entry name" value="Cyclophilin-like"/>
    <property type="match status" value="2"/>
</dbReference>
<dbReference type="Pfam" id="PF02682">
    <property type="entry name" value="CT_C_D"/>
    <property type="match status" value="1"/>
</dbReference>
<feature type="compositionally biased region" description="Pro residues" evidence="4">
    <location>
        <begin position="233"/>
        <end position="245"/>
    </location>
</feature>
<evidence type="ECO:0000256" key="4">
    <source>
        <dbReference type="SAM" id="MobiDB-lite"/>
    </source>
</evidence>
<dbReference type="NCBIfam" id="TIGR00724">
    <property type="entry name" value="urea_amlyse_rel"/>
    <property type="match status" value="1"/>
</dbReference>
<dbReference type="SUPFAM" id="SSF50891">
    <property type="entry name" value="Cyclophilin-like"/>
    <property type="match status" value="2"/>
</dbReference>
<proteinExistence type="predicted"/>
<dbReference type="PANTHER" id="PTHR43309:SF3">
    <property type="entry name" value="5-OXOPROLINASE SUBUNIT C"/>
    <property type="match status" value="1"/>
</dbReference>
<gene>
    <name evidence="7" type="ORF">GCM10009777_14900</name>
</gene>